<dbReference type="RefSeq" id="WP_201919047.1">
    <property type="nucleotide sequence ID" value="NZ_JAERQG010000001.1"/>
</dbReference>
<accession>A0A937DJJ2</accession>
<reference evidence="1" key="1">
    <citation type="submission" date="2021-01" db="EMBL/GenBank/DDBJ databases">
        <title>Marivirga sp. nov., isolated from intertidal surface sediments.</title>
        <authorList>
            <person name="Zhang M."/>
        </authorList>
    </citation>
    <scope>NUCLEOTIDE SEQUENCE</scope>
    <source>
        <strain evidence="1">SM1354</strain>
    </source>
</reference>
<comment type="caution">
    <text evidence="1">The sequence shown here is derived from an EMBL/GenBank/DDBJ whole genome shotgun (WGS) entry which is preliminary data.</text>
</comment>
<gene>
    <name evidence="1" type="ORF">JKP34_06905</name>
</gene>
<evidence type="ECO:0000313" key="1">
    <source>
        <dbReference type="EMBL" id="MBL0764974.1"/>
    </source>
</evidence>
<sequence length="306" mass="35234">MNSEINNFNLDKYDFETLLNSINKCYADDIKDNLPKVSDFPKKIFNSTDSINLKSLIEFSETEDNIYTKSVAKRIAGVRHIQFARDNNIKLDLLPTWNLIAASILDLPSECTVSSIGSQGFLSIPLFKYDENMEDFDFIRFHIWHNDLLDYINQEISERFSIHSHSFLAQSWIINGIIINERYSVEKTNDDSESSLFKIEYNKTLNKVNQHTSSAVNTGQNVNVNKLEKEAYKTNETYKINSGDYHKSYSEGKNGLSSTFFSFTTQNKTVVQSNVTGPSKMQTSEINRKMHIDPKQLILEINQNFN</sequence>
<keyword evidence="2" id="KW-1185">Reference proteome</keyword>
<dbReference type="AlphaFoldDB" id="A0A937DJJ2"/>
<dbReference type="EMBL" id="JAERQG010000001">
    <property type="protein sequence ID" value="MBL0764974.1"/>
    <property type="molecule type" value="Genomic_DNA"/>
</dbReference>
<evidence type="ECO:0000313" key="2">
    <source>
        <dbReference type="Proteomes" id="UP000642920"/>
    </source>
</evidence>
<organism evidence="1 2">
    <name type="scientific">Marivirga atlantica</name>
    <dbReference type="NCBI Taxonomy" id="1548457"/>
    <lineage>
        <taxon>Bacteria</taxon>
        <taxon>Pseudomonadati</taxon>
        <taxon>Bacteroidota</taxon>
        <taxon>Cytophagia</taxon>
        <taxon>Cytophagales</taxon>
        <taxon>Marivirgaceae</taxon>
        <taxon>Marivirga</taxon>
    </lineage>
</organism>
<name>A0A937DJJ2_9BACT</name>
<dbReference type="Proteomes" id="UP000642920">
    <property type="component" value="Unassembled WGS sequence"/>
</dbReference>
<proteinExistence type="predicted"/>
<protein>
    <submittedName>
        <fullName evidence="1">Uncharacterized protein</fullName>
    </submittedName>
</protein>